<keyword evidence="3" id="KW-0805">Transcription regulation</keyword>
<dbReference type="GO" id="GO:0006351">
    <property type="term" value="P:DNA-templated transcription"/>
    <property type="evidence" value="ECO:0007669"/>
    <property type="project" value="InterPro"/>
</dbReference>
<evidence type="ECO:0000256" key="7">
    <source>
        <dbReference type="SAM" id="MobiDB-lite"/>
    </source>
</evidence>
<dbReference type="PROSITE" id="PS50048">
    <property type="entry name" value="ZN2_CY6_FUNGAL_2"/>
    <property type="match status" value="1"/>
</dbReference>
<keyword evidence="6" id="KW-0539">Nucleus</keyword>
<feature type="domain" description="Zn(2)-C6 fungal-type" evidence="8">
    <location>
        <begin position="4"/>
        <end position="33"/>
    </location>
</feature>
<dbReference type="GO" id="GO:0000981">
    <property type="term" value="F:DNA-binding transcription factor activity, RNA polymerase II-specific"/>
    <property type="evidence" value="ECO:0007669"/>
    <property type="project" value="InterPro"/>
</dbReference>
<keyword evidence="2" id="KW-0862">Zinc</keyword>
<dbReference type="PANTHER" id="PTHR47171:SF2">
    <property type="entry name" value="TRANSCRIPTION FACTOR, PUTATIVE-RELATED"/>
    <property type="match status" value="1"/>
</dbReference>
<evidence type="ECO:0000256" key="2">
    <source>
        <dbReference type="ARBA" id="ARBA00022833"/>
    </source>
</evidence>
<keyword evidence="5" id="KW-0804">Transcription</keyword>
<dbReference type="GO" id="GO:0008270">
    <property type="term" value="F:zinc ion binding"/>
    <property type="evidence" value="ECO:0007669"/>
    <property type="project" value="InterPro"/>
</dbReference>
<dbReference type="CDD" id="cd00067">
    <property type="entry name" value="GAL4"/>
    <property type="match status" value="1"/>
</dbReference>
<evidence type="ECO:0000256" key="4">
    <source>
        <dbReference type="ARBA" id="ARBA00023125"/>
    </source>
</evidence>
<evidence type="ECO:0000259" key="8">
    <source>
        <dbReference type="PROSITE" id="PS50048"/>
    </source>
</evidence>
<dbReference type="SUPFAM" id="SSF57701">
    <property type="entry name" value="Zn2/Cys6 DNA-binding domain"/>
    <property type="match status" value="1"/>
</dbReference>
<evidence type="ECO:0000313" key="10">
    <source>
        <dbReference type="Proteomes" id="UP001194746"/>
    </source>
</evidence>
<organism evidence="9 10">
    <name type="scientific">Aspergillus nanangensis</name>
    <dbReference type="NCBI Taxonomy" id="2582783"/>
    <lineage>
        <taxon>Eukaryota</taxon>
        <taxon>Fungi</taxon>
        <taxon>Dikarya</taxon>
        <taxon>Ascomycota</taxon>
        <taxon>Pezizomycotina</taxon>
        <taxon>Eurotiomycetes</taxon>
        <taxon>Eurotiomycetidae</taxon>
        <taxon>Eurotiales</taxon>
        <taxon>Aspergillaceae</taxon>
        <taxon>Aspergillus</taxon>
        <taxon>Aspergillus subgen. Circumdati</taxon>
    </lineage>
</organism>
<keyword evidence="10" id="KW-1185">Reference proteome</keyword>
<dbReference type="InterPro" id="IPR052073">
    <property type="entry name" value="Amide_Lactam_Regulators"/>
</dbReference>
<dbReference type="GO" id="GO:0003677">
    <property type="term" value="F:DNA binding"/>
    <property type="evidence" value="ECO:0007669"/>
    <property type="project" value="UniProtKB-KW"/>
</dbReference>
<dbReference type="GO" id="GO:0009893">
    <property type="term" value="P:positive regulation of metabolic process"/>
    <property type="evidence" value="ECO:0007669"/>
    <property type="project" value="UniProtKB-ARBA"/>
</dbReference>
<dbReference type="PROSITE" id="PS00463">
    <property type="entry name" value="ZN2_CY6_FUNGAL_1"/>
    <property type="match status" value="1"/>
</dbReference>
<dbReference type="Pfam" id="PF00172">
    <property type="entry name" value="Zn_clus"/>
    <property type="match status" value="1"/>
</dbReference>
<sequence>MLNACIICHKKKVKCDLARQQPCSNCDKINTECIPYTRKRKRYTNSLSPRDSLATAATAATTEPLPATTHGDNRATPTIQTYRGRDQYLGRHVPFTESIIPSSPVPPHSRLSRADLQLLAQQGALDLPPKPVQDELIAIFFQFGAVWTPIIHPAWLAGEHVSYLLLQSLFLAASRMTNNSSPDGVDSSSGSNSSAAAFYRRAKLLFFFGDEPDPLILIACAILLHWYNPVGPETVSTDTSGFWLRTAEAIAFQVGLHKEPTGDEPQRGLRRRLWWTLVLRDCIIAAGVGRPRAINLSDSDVLAPSLADFNFDHRPDQQQQQQQQHARLFLAYVPICQLLGDIVEGCLRRPTLPHSPPQSQQQKALENALYRWVNQDLPTVDTATVDTAADFTYQDSLSGNWEGLGFDWSGSWLLDENIC</sequence>
<accession>A0AAD4CR52</accession>
<gene>
    <name evidence="9" type="ORF">FE257_005001</name>
</gene>
<dbReference type="EMBL" id="VCAU01000021">
    <property type="protein sequence ID" value="KAF9891066.1"/>
    <property type="molecule type" value="Genomic_DNA"/>
</dbReference>
<dbReference type="PANTHER" id="PTHR47171">
    <property type="entry name" value="FARA-RELATED"/>
    <property type="match status" value="1"/>
</dbReference>
<comment type="caution">
    <text evidence="9">The sequence shown here is derived from an EMBL/GenBank/DDBJ whole genome shotgun (WGS) entry which is preliminary data.</text>
</comment>
<dbReference type="InterPro" id="IPR036864">
    <property type="entry name" value="Zn2-C6_fun-type_DNA-bd_sf"/>
</dbReference>
<evidence type="ECO:0000256" key="6">
    <source>
        <dbReference type="ARBA" id="ARBA00023242"/>
    </source>
</evidence>
<name>A0AAD4CR52_ASPNN</name>
<dbReference type="Proteomes" id="UP001194746">
    <property type="component" value="Unassembled WGS sequence"/>
</dbReference>
<reference evidence="9" key="2">
    <citation type="submission" date="2020-02" db="EMBL/GenBank/DDBJ databases">
        <authorList>
            <person name="Gilchrist C.L.M."/>
            <person name="Chooi Y.-H."/>
        </authorList>
    </citation>
    <scope>NUCLEOTIDE SEQUENCE</scope>
    <source>
        <strain evidence="9">MST-FP2251</strain>
    </source>
</reference>
<feature type="region of interest" description="Disordered" evidence="7">
    <location>
        <begin position="44"/>
        <end position="75"/>
    </location>
</feature>
<dbReference type="Pfam" id="PF04082">
    <property type="entry name" value="Fungal_trans"/>
    <property type="match status" value="1"/>
</dbReference>
<dbReference type="SMART" id="SM00066">
    <property type="entry name" value="GAL4"/>
    <property type="match status" value="1"/>
</dbReference>
<keyword evidence="4" id="KW-0238">DNA-binding</keyword>
<dbReference type="CDD" id="cd12148">
    <property type="entry name" value="fungal_TF_MHR"/>
    <property type="match status" value="1"/>
</dbReference>
<dbReference type="InterPro" id="IPR007219">
    <property type="entry name" value="XnlR_reg_dom"/>
</dbReference>
<evidence type="ECO:0000256" key="3">
    <source>
        <dbReference type="ARBA" id="ARBA00023015"/>
    </source>
</evidence>
<protein>
    <recommendedName>
        <fullName evidence="8">Zn(2)-C6 fungal-type domain-containing protein</fullName>
    </recommendedName>
</protein>
<keyword evidence="1" id="KW-0479">Metal-binding</keyword>
<dbReference type="InterPro" id="IPR001138">
    <property type="entry name" value="Zn2Cys6_DnaBD"/>
</dbReference>
<evidence type="ECO:0000256" key="1">
    <source>
        <dbReference type="ARBA" id="ARBA00022723"/>
    </source>
</evidence>
<dbReference type="SMART" id="SM00906">
    <property type="entry name" value="Fungal_trans"/>
    <property type="match status" value="1"/>
</dbReference>
<dbReference type="AlphaFoldDB" id="A0AAD4CR52"/>
<feature type="compositionally biased region" description="Low complexity" evidence="7">
    <location>
        <begin position="53"/>
        <end position="69"/>
    </location>
</feature>
<evidence type="ECO:0000256" key="5">
    <source>
        <dbReference type="ARBA" id="ARBA00023163"/>
    </source>
</evidence>
<reference evidence="9" key="1">
    <citation type="journal article" date="2019" name="Beilstein J. Org. Chem.">
        <title>Nanangenines: drimane sesquiterpenoids as the dominant metabolite cohort of a novel Australian fungus, Aspergillus nanangensis.</title>
        <authorList>
            <person name="Lacey H.J."/>
            <person name="Gilchrist C.L.M."/>
            <person name="Crombie A."/>
            <person name="Kalaitzis J.A."/>
            <person name="Vuong D."/>
            <person name="Rutledge P.J."/>
            <person name="Turner P."/>
            <person name="Pitt J.I."/>
            <person name="Lacey E."/>
            <person name="Chooi Y.H."/>
            <person name="Piggott A.M."/>
        </authorList>
    </citation>
    <scope>NUCLEOTIDE SEQUENCE</scope>
    <source>
        <strain evidence="9">MST-FP2251</strain>
    </source>
</reference>
<evidence type="ECO:0000313" key="9">
    <source>
        <dbReference type="EMBL" id="KAF9891066.1"/>
    </source>
</evidence>
<dbReference type="Gene3D" id="4.10.240.10">
    <property type="entry name" value="Zn(2)-C6 fungal-type DNA-binding domain"/>
    <property type="match status" value="1"/>
</dbReference>
<proteinExistence type="predicted"/>